<sequence length="516" mass="60109">MDKATPVIGKDVIESLTLGMYEDSRFIYREYIQNSADQIDKAVEQGLMDKSEEEIHITIDDVNRRIEIYDNATGIAEKNVIPILQNIAKSTKERGKDKGFRGIGRLGGLGYCEKLIFETSFKEETTKSIMTWDAHLLKEIINDRHSKEDAGEVIQKVTKLEKEKEGSDKHYFRVILEGVTNDMLLDKKSVEDYLKMVAPIGYPTGFIFRQKIYEFIRENNLDLDEYKIYLNRDLLHKGYTTTIYKGRNGNKERVDDIFELSFFKCEEKNELLYWGWYGISNYVGVIDDDANLAAGLRLRKNNIQIGDNTTLSKLHREAKRGNFYFLGEIFAIHPNLLPNSRRDYFGENTTCHKFEQHLSDFFSKELYRLYQDASTMRSANRDVQALVDFEKTVTEKEEQGFNNKEDRQKIYGEFEAKKKKAEEAKKKLERIKLKTIQADTPAAKIFERVVTTENVNPEQISVEPKKEKGNFVTDKYTWLPKSERKMLSRIFTVIDNVLSKELAKNLIDKIDEDLRK</sequence>
<keyword evidence="1" id="KW-0547">Nucleotide-binding</keyword>
<evidence type="ECO:0000313" key="1">
    <source>
        <dbReference type="EMBL" id="MFC4676853.1"/>
    </source>
</evidence>
<dbReference type="RefSeq" id="WP_380001483.1">
    <property type="nucleotide sequence ID" value="NZ_JBHSGN010000161.1"/>
</dbReference>
<accession>A0ABV9L501</accession>
<gene>
    <name evidence="1" type="ORF">ACFO6W_24530</name>
</gene>
<reference evidence="2" key="1">
    <citation type="journal article" date="2019" name="Int. J. Syst. Evol. Microbiol.">
        <title>The Global Catalogue of Microorganisms (GCM) 10K type strain sequencing project: providing services to taxonomists for standard genome sequencing and annotation.</title>
        <authorList>
            <consortium name="The Broad Institute Genomics Platform"/>
            <consortium name="The Broad Institute Genome Sequencing Center for Infectious Disease"/>
            <person name="Wu L."/>
            <person name="Ma J."/>
        </authorList>
    </citation>
    <scope>NUCLEOTIDE SEQUENCE [LARGE SCALE GENOMIC DNA]</scope>
    <source>
        <strain evidence="2">CCUG 66188</strain>
    </source>
</reference>
<proteinExistence type="predicted"/>
<keyword evidence="2" id="KW-1185">Reference proteome</keyword>
<organism evidence="1 2">
    <name type="scientific">Dysgonomonas termitidis</name>
    <dbReference type="NCBI Taxonomy" id="1516126"/>
    <lineage>
        <taxon>Bacteria</taxon>
        <taxon>Pseudomonadati</taxon>
        <taxon>Bacteroidota</taxon>
        <taxon>Bacteroidia</taxon>
        <taxon>Bacteroidales</taxon>
        <taxon>Dysgonomonadaceae</taxon>
        <taxon>Dysgonomonas</taxon>
    </lineage>
</organism>
<protein>
    <submittedName>
        <fullName evidence="1">ATP-binding protein</fullName>
    </submittedName>
</protein>
<dbReference type="InterPro" id="IPR036890">
    <property type="entry name" value="HATPase_C_sf"/>
</dbReference>
<evidence type="ECO:0000313" key="2">
    <source>
        <dbReference type="Proteomes" id="UP001596023"/>
    </source>
</evidence>
<dbReference type="EMBL" id="JBHSGN010000161">
    <property type="protein sequence ID" value="MFC4676853.1"/>
    <property type="molecule type" value="Genomic_DNA"/>
</dbReference>
<dbReference type="Proteomes" id="UP001596023">
    <property type="component" value="Unassembled WGS sequence"/>
</dbReference>
<keyword evidence="1" id="KW-0067">ATP-binding</keyword>
<dbReference type="Gene3D" id="3.30.565.10">
    <property type="entry name" value="Histidine kinase-like ATPase, C-terminal domain"/>
    <property type="match status" value="1"/>
</dbReference>
<dbReference type="GO" id="GO:0005524">
    <property type="term" value="F:ATP binding"/>
    <property type="evidence" value="ECO:0007669"/>
    <property type="project" value="UniProtKB-KW"/>
</dbReference>
<dbReference type="Pfam" id="PF13589">
    <property type="entry name" value="HATPase_c_3"/>
    <property type="match status" value="1"/>
</dbReference>
<dbReference type="SUPFAM" id="SSF55874">
    <property type="entry name" value="ATPase domain of HSP90 chaperone/DNA topoisomerase II/histidine kinase"/>
    <property type="match status" value="1"/>
</dbReference>
<name>A0ABV9L501_9BACT</name>
<comment type="caution">
    <text evidence="1">The sequence shown here is derived from an EMBL/GenBank/DDBJ whole genome shotgun (WGS) entry which is preliminary data.</text>
</comment>